<dbReference type="GO" id="GO:0016787">
    <property type="term" value="F:hydrolase activity"/>
    <property type="evidence" value="ECO:0007669"/>
    <property type="project" value="UniProtKB-KW"/>
</dbReference>
<dbReference type="SUPFAM" id="SSF53474">
    <property type="entry name" value="alpha/beta-Hydrolases"/>
    <property type="match status" value="1"/>
</dbReference>
<reference evidence="4" key="1">
    <citation type="journal article" date="2019" name="Int. J. Syst. Evol. Microbiol.">
        <title>The Global Catalogue of Microorganisms (GCM) 10K type strain sequencing project: providing services to taxonomists for standard genome sequencing and annotation.</title>
        <authorList>
            <consortium name="The Broad Institute Genomics Platform"/>
            <consortium name="The Broad Institute Genome Sequencing Center for Infectious Disease"/>
            <person name="Wu L."/>
            <person name="Ma J."/>
        </authorList>
    </citation>
    <scope>NUCLEOTIDE SEQUENCE [LARGE SCALE GENOMIC DNA]</scope>
    <source>
        <strain evidence="4">CECT 7806</strain>
    </source>
</reference>
<proteinExistence type="predicted"/>
<organism evidence="3 4">
    <name type="scientific">Methylobacterium longum</name>
    <dbReference type="NCBI Taxonomy" id="767694"/>
    <lineage>
        <taxon>Bacteria</taxon>
        <taxon>Pseudomonadati</taxon>
        <taxon>Pseudomonadota</taxon>
        <taxon>Alphaproteobacteria</taxon>
        <taxon>Hyphomicrobiales</taxon>
        <taxon>Methylobacteriaceae</taxon>
        <taxon>Methylobacterium</taxon>
    </lineage>
</organism>
<name>A0ABT8AHT4_9HYPH</name>
<evidence type="ECO:0000256" key="1">
    <source>
        <dbReference type="ARBA" id="ARBA00022801"/>
    </source>
</evidence>
<accession>A0ABT8AHT4</accession>
<keyword evidence="4" id="KW-1185">Reference proteome</keyword>
<dbReference type="InterPro" id="IPR049492">
    <property type="entry name" value="BD-FAE-like_dom"/>
</dbReference>
<dbReference type="InterPro" id="IPR019826">
    <property type="entry name" value="Carboxylesterase_B_AS"/>
</dbReference>
<dbReference type="EMBL" id="JAUFPT010000005">
    <property type="protein sequence ID" value="MDN3569376.1"/>
    <property type="molecule type" value="Genomic_DNA"/>
</dbReference>
<comment type="caution">
    <text evidence="3">The sequence shown here is derived from an EMBL/GenBank/DDBJ whole genome shotgun (WGS) entry which is preliminary data.</text>
</comment>
<dbReference type="PROSITE" id="PS00122">
    <property type="entry name" value="CARBOXYLESTERASE_B_1"/>
    <property type="match status" value="1"/>
</dbReference>
<dbReference type="Proteomes" id="UP001244297">
    <property type="component" value="Unassembled WGS sequence"/>
</dbReference>
<keyword evidence="1 3" id="KW-0378">Hydrolase</keyword>
<dbReference type="Gene3D" id="3.40.50.1820">
    <property type="entry name" value="alpha/beta hydrolase"/>
    <property type="match status" value="1"/>
</dbReference>
<evidence type="ECO:0000313" key="3">
    <source>
        <dbReference type="EMBL" id="MDN3569376.1"/>
    </source>
</evidence>
<evidence type="ECO:0000259" key="2">
    <source>
        <dbReference type="Pfam" id="PF20434"/>
    </source>
</evidence>
<dbReference type="InterPro" id="IPR029058">
    <property type="entry name" value="AB_hydrolase_fold"/>
</dbReference>
<dbReference type="PANTHER" id="PTHR48081">
    <property type="entry name" value="AB HYDROLASE SUPERFAMILY PROTEIN C4A8.06C"/>
    <property type="match status" value="1"/>
</dbReference>
<dbReference type="PANTHER" id="PTHR48081:SF9">
    <property type="entry name" value="CARBOXYLESTERASE"/>
    <property type="match status" value="1"/>
</dbReference>
<sequence length="281" mass="29987">MIWDLGTKFAHLIIAVCNLFPSLSSEVQRNVAYGPSRSNLADIYRPKEGGEHPVVVFFYGGGWRNGSKEGVAYVGAALARKGYVVVVPEYRHFPTAKLPDILADTATAVAWTIGHAHEFGGDARRVVVAGHSSGAWAATMLALYPEWLAQAGSEPGALAGVIGIAGPYAISSMTEQADHEVFSGAGPDMEPIHGCSPRQPALLLLTGADDTIVLPVSTTALSDRIRKLGHEVETHIYAGLGHGQIVDKILFPFSVWSTVSGDIDRFVSRAKMNSHPKDCAD</sequence>
<protein>
    <submittedName>
        <fullName evidence="3">Alpha/beta hydrolase</fullName>
    </submittedName>
</protein>
<dbReference type="InterPro" id="IPR050300">
    <property type="entry name" value="GDXG_lipolytic_enzyme"/>
</dbReference>
<gene>
    <name evidence="3" type="ORF">QWZ18_01905</name>
</gene>
<feature type="domain" description="BD-FAE-like" evidence="2">
    <location>
        <begin position="42"/>
        <end position="178"/>
    </location>
</feature>
<dbReference type="RefSeq" id="WP_238289890.1">
    <property type="nucleotide sequence ID" value="NZ_BPQS01000018.1"/>
</dbReference>
<dbReference type="Pfam" id="PF20434">
    <property type="entry name" value="BD-FAE"/>
    <property type="match status" value="1"/>
</dbReference>
<evidence type="ECO:0000313" key="4">
    <source>
        <dbReference type="Proteomes" id="UP001244297"/>
    </source>
</evidence>